<feature type="transmembrane region" description="Helical" evidence="2">
    <location>
        <begin position="128"/>
        <end position="152"/>
    </location>
</feature>
<name>A0ABP7F4Q1_9MICO</name>
<keyword evidence="4" id="KW-1185">Reference proteome</keyword>
<keyword evidence="2" id="KW-1133">Transmembrane helix</keyword>
<accession>A0ABP7F4Q1</accession>
<evidence type="ECO:0000313" key="4">
    <source>
        <dbReference type="Proteomes" id="UP001501004"/>
    </source>
</evidence>
<keyword evidence="2" id="KW-0472">Membrane</keyword>
<evidence type="ECO:0000256" key="2">
    <source>
        <dbReference type="SAM" id="Phobius"/>
    </source>
</evidence>
<sequence length="201" mass="22136">MSEPEGLGKEGRGDEGLSNEGLSKRFDPRFSPAFQPGYDPRVHRETPPSAPLREEPRRDWSEPTLDRTPPRRDWPESRREATEATTGAAPDGLSLFAIPEDAAGEPGVMAFEDVGPVSRWRRINPWFFVLWALGLAFVLTGAGVMSLVIEWVNSPQQQAGFGFASSVLMQSTLWGAPMLIVLGLATITSTIVILAARWHRP</sequence>
<organism evidence="3 4">
    <name type="scientific">Leifsonella bigeumensis</name>
    <dbReference type="NCBI Taxonomy" id="433643"/>
    <lineage>
        <taxon>Bacteria</taxon>
        <taxon>Bacillati</taxon>
        <taxon>Actinomycetota</taxon>
        <taxon>Actinomycetes</taxon>
        <taxon>Micrococcales</taxon>
        <taxon>Microbacteriaceae</taxon>
        <taxon>Leifsonella</taxon>
    </lineage>
</organism>
<comment type="caution">
    <text evidence="3">The sequence shown here is derived from an EMBL/GenBank/DDBJ whole genome shotgun (WGS) entry which is preliminary data.</text>
</comment>
<protein>
    <submittedName>
        <fullName evidence="3">Uncharacterized protein</fullName>
    </submittedName>
</protein>
<keyword evidence="2" id="KW-0812">Transmembrane</keyword>
<feature type="compositionally biased region" description="Basic and acidic residues" evidence="1">
    <location>
        <begin position="1"/>
        <end position="15"/>
    </location>
</feature>
<feature type="transmembrane region" description="Helical" evidence="2">
    <location>
        <begin position="172"/>
        <end position="196"/>
    </location>
</feature>
<dbReference type="Proteomes" id="UP001501004">
    <property type="component" value="Unassembled WGS sequence"/>
</dbReference>
<feature type="region of interest" description="Disordered" evidence="1">
    <location>
        <begin position="1"/>
        <end position="94"/>
    </location>
</feature>
<feature type="compositionally biased region" description="Basic and acidic residues" evidence="1">
    <location>
        <begin position="40"/>
        <end position="82"/>
    </location>
</feature>
<dbReference type="EMBL" id="BAABAE010000001">
    <property type="protein sequence ID" value="GAA3731365.1"/>
    <property type="molecule type" value="Genomic_DNA"/>
</dbReference>
<reference evidence="4" key="1">
    <citation type="journal article" date="2019" name="Int. J. Syst. Evol. Microbiol.">
        <title>The Global Catalogue of Microorganisms (GCM) 10K type strain sequencing project: providing services to taxonomists for standard genome sequencing and annotation.</title>
        <authorList>
            <consortium name="The Broad Institute Genomics Platform"/>
            <consortium name="The Broad Institute Genome Sequencing Center for Infectious Disease"/>
            <person name="Wu L."/>
            <person name="Ma J."/>
        </authorList>
    </citation>
    <scope>NUCLEOTIDE SEQUENCE [LARGE SCALE GENOMIC DNA]</scope>
    <source>
        <strain evidence="4">JCM 16949</strain>
    </source>
</reference>
<evidence type="ECO:0000313" key="3">
    <source>
        <dbReference type="EMBL" id="GAA3731365.1"/>
    </source>
</evidence>
<dbReference type="RefSeq" id="WP_344753331.1">
    <property type="nucleotide sequence ID" value="NZ_BAABAE010000001.1"/>
</dbReference>
<proteinExistence type="predicted"/>
<evidence type="ECO:0000256" key="1">
    <source>
        <dbReference type="SAM" id="MobiDB-lite"/>
    </source>
</evidence>
<gene>
    <name evidence="3" type="ORF">GCM10022239_04950</name>
</gene>